<organism evidence="4 5">
    <name type="scientific">Enterococcus mundtii</name>
    <dbReference type="NCBI Taxonomy" id="53346"/>
    <lineage>
        <taxon>Bacteria</taxon>
        <taxon>Bacillati</taxon>
        <taxon>Bacillota</taxon>
        <taxon>Bacilli</taxon>
        <taxon>Lactobacillales</taxon>
        <taxon>Enterococcaceae</taxon>
        <taxon>Enterococcus</taxon>
    </lineage>
</organism>
<reference evidence="4 5" key="1">
    <citation type="journal article" date="2018" name="Pathog. Dis.">
        <title>Whole-genome sequencing based characterization of antimicrobial resistance in Enterococcus.</title>
        <authorList>
            <person name="Tyson G."/>
        </authorList>
    </citation>
    <scope>NUCLEOTIDE SEQUENCE [LARGE SCALE GENOMIC DNA]</scope>
    <source>
        <strain evidence="4 5">CVM N55263</strain>
    </source>
</reference>
<dbReference type="PROSITE" id="PS00211">
    <property type="entry name" value="ABC_TRANSPORTER_1"/>
    <property type="match status" value="1"/>
</dbReference>
<dbReference type="PANTHER" id="PTHR24220">
    <property type="entry name" value="IMPORT ATP-BINDING PROTEIN"/>
    <property type="match status" value="1"/>
</dbReference>
<name>A0A2S7RVJ2_ENTMU</name>
<dbReference type="Gene3D" id="3.40.50.300">
    <property type="entry name" value="P-loop containing nucleotide triphosphate hydrolases"/>
    <property type="match status" value="1"/>
</dbReference>
<evidence type="ECO:0000256" key="1">
    <source>
        <dbReference type="ARBA" id="ARBA00022741"/>
    </source>
</evidence>
<evidence type="ECO:0000313" key="5">
    <source>
        <dbReference type="Proteomes" id="UP000237934"/>
    </source>
</evidence>
<keyword evidence="1" id="KW-0547">Nucleotide-binding</keyword>
<evidence type="ECO:0000256" key="2">
    <source>
        <dbReference type="ARBA" id="ARBA00022840"/>
    </source>
</evidence>
<dbReference type="PROSITE" id="PS00675">
    <property type="entry name" value="SIGMA54_INTERACT_1"/>
    <property type="match status" value="1"/>
</dbReference>
<dbReference type="InterPro" id="IPR003439">
    <property type="entry name" value="ABC_transporter-like_ATP-bd"/>
</dbReference>
<comment type="caution">
    <text evidence="4">The sequence shown here is derived from an EMBL/GenBank/DDBJ whole genome shotgun (WGS) entry which is preliminary data.</text>
</comment>
<dbReference type="AlphaFoldDB" id="A0A2S7RVJ2"/>
<dbReference type="GO" id="GO:0022857">
    <property type="term" value="F:transmembrane transporter activity"/>
    <property type="evidence" value="ECO:0007669"/>
    <property type="project" value="TreeGrafter"/>
</dbReference>
<accession>A0A2S7RVJ2</accession>
<dbReference type="InterPro" id="IPR003593">
    <property type="entry name" value="AAA+_ATPase"/>
</dbReference>
<gene>
    <name evidence="4" type="ORF">CUS89_06010</name>
</gene>
<dbReference type="Pfam" id="PF00005">
    <property type="entry name" value="ABC_tran"/>
    <property type="match status" value="1"/>
</dbReference>
<feature type="domain" description="ABC transporter" evidence="3">
    <location>
        <begin position="12"/>
        <end position="241"/>
    </location>
</feature>
<dbReference type="Proteomes" id="UP000237934">
    <property type="component" value="Unassembled WGS sequence"/>
</dbReference>
<sequence>MSIFRNKAEGNMKKDNFILMDKLGVEHKNNKVLKNINMQIEHGEFVFLIGESGSGKTTLIELIQGRRMYNTGSLKIKDKELCQYNYMELQNLRGMMGVVFQDTRLIEEWTVFENIAYKLEYLGYPFSLIQSKVEEVTTDLKIDRYIKNLPRNLSGGERQRVNIARAIVANPQIIIADEPTANLDKANAKIVFELLKKKNKLGSTIIMSTHDPNFIKESEFRIIKLTKGEKVYDQCGSNYFI</sequence>
<dbReference type="SUPFAM" id="SSF52540">
    <property type="entry name" value="P-loop containing nucleoside triphosphate hydrolases"/>
    <property type="match status" value="1"/>
</dbReference>
<dbReference type="InterPro" id="IPR015854">
    <property type="entry name" value="ABC_transpr_LolD-like"/>
</dbReference>
<keyword evidence="4" id="KW-0131">Cell cycle</keyword>
<dbReference type="GO" id="GO:0051301">
    <property type="term" value="P:cell division"/>
    <property type="evidence" value="ECO:0007669"/>
    <property type="project" value="UniProtKB-KW"/>
</dbReference>
<dbReference type="GO" id="GO:0005886">
    <property type="term" value="C:plasma membrane"/>
    <property type="evidence" value="ECO:0007669"/>
    <property type="project" value="TreeGrafter"/>
</dbReference>
<dbReference type="EMBL" id="PUAP01000019">
    <property type="protein sequence ID" value="PQF23848.1"/>
    <property type="molecule type" value="Genomic_DNA"/>
</dbReference>
<dbReference type="InterPro" id="IPR017871">
    <property type="entry name" value="ABC_transporter-like_CS"/>
</dbReference>
<protein>
    <submittedName>
        <fullName evidence="4">Cell division ATP-binding protein FtsE</fullName>
    </submittedName>
</protein>
<evidence type="ECO:0000259" key="3">
    <source>
        <dbReference type="PROSITE" id="PS50893"/>
    </source>
</evidence>
<evidence type="ECO:0000313" key="4">
    <source>
        <dbReference type="EMBL" id="PQF23848.1"/>
    </source>
</evidence>
<dbReference type="GO" id="GO:0005524">
    <property type="term" value="F:ATP binding"/>
    <property type="evidence" value="ECO:0007669"/>
    <property type="project" value="UniProtKB-KW"/>
</dbReference>
<dbReference type="PROSITE" id="PS50893">
    <property type="entry name" value="ABC_TRANSPORTER_2"/>
    <property type="match status" value="1"/>
</dbReference>
<dbReference type="GO" id="GO:0016887">
    <property type="term" value="F:ATP hydrolysis activity"/>
    <property type="evidence" value="ECO:0007669"/>
    <property type="project" value="InterPro"/>
</dbReference>
<keyword evidence="2 4" id="KW-0067">ATP-binding</keyword>
<dbReference type="PANTHER" id="PTHR24220:SF470">
    <property type="entry name" value="CELL DIVISION ATP-BINDING PROTEIN FTSE"/>
    <property type="match status" value="1"/>
</dbReference>
<proteinExistence type="predicted"/>
<dbReference type="SMART" id="SM00382">
    <property type="entry name" value="AAA"/>
    <property type="match status" value="1"/>
</dbReference>
<dbReference type="InterPro" id="IPR027417">
    <property type="entry name" value="P-loop_NTPase"/>
</dbReference>
<keyword evidence="4" id="KW-0132">Cell division</keyword>
<dbReference type="InterPro" id="IPR025662">
    <property type="entry name" value="Sigma_54_int_dom_ATP-bd_1"/>
</dbReference>